<dbReference type="Gramene" id="RZC79735">
    <property type="protein sequence ID" value="RZC79735"/>
    <property type="gene ID" value="C5167_042314"/>
</dbReference>
<proteinExistence type="predicted"/>
<sequence>MDSSTAKTNKQIIPIQYGQGSSIRNVTSQMLLEVCWLLSRKPAYQENMYRFILNVSIVGIEVDCSGDLWAGPEREAGKAPLRGSKLRGQQNRNVL</sequence>
<accession>A0A4Y7L6C5</accession>
<dbReference type="AlphaFoldDB" id="A0A4Y7L6C5"/>
<feature type="region of interest" description="Disordered" evidence="1">
    <location>
        <begin position="73"/>
        <end position="95"/>
    </location>
</feature>
<evidence type="ECO:0000313" key="2">
    <source>
        <dbReference type="EMBL" id="RZC79735.1"/>
    </source>
</evidence>
<reference evidence="2 3" key="1">
    <citation type="journal article" date="2018" name="Science">
        <title>The opium poppy genome and morphinan production.</title>
        <authorList>
            <person name="Guo L."/>
            <person name="Winzer T."/>
            <person name="Yang X."/>
            <person name="Li Y."/>
            <person name="Ning Z."/>
            <person name="He Z."/>
            <person name="Teodor R."/>
            <person name="Lu Y."/>
            <person name="Bowser T.A."/>
            <person name="Graham I.A."/>
            <person name="Ye K."/>
        </authorList>
    </citation>
    <scope>NUCLEOTIDE SEQUENCE [LARGE SCALE GENOMIC DNA]</scope>
    <source>
        <strain evidence="3">cv. HN1</strain>
        <tissue evidence="2">Leaves</tissue>
    </source>
</reference>
<keyword evidence="3" id="KW-1185">Reference proteome</keyword>
<evidence type="ECO:0000256" key="1">
    <source>
        <dbReference type="SAM" id="MobiDB-lite"/>
    </source>
</evidence>
<dbReference type="EMBL" id="CM010724">
    <property type="protein sequence ID" value="RZC79735.1"/>
    <property type="molecule type" value="Genomic_DNA"/>
</dbReference>
<name>A0A4Y7L6C5_PAPSO</name>
<protein>
    <submittedName>
        <fullName evidence="2">Uncharacterized protein</fullName>
    </submittedName>
</protein>
<gene>
    <name evidence="2" type="ORF">C5167_042314</name>
</gene>
<evidence type="ECO:0000313" key="3">
    <source>
        <dbReference type="Proteomes" id="UP000316621"/>
    </source>
</evidence>
<dbReference type="Proteomes" id="UP000316621">
    <property type="component" value="Chromosome 10"/>
</dbReference>
<organism evidence="2 3">
    <name type="scientific">Papaver somniferum</name>
    <name type="common">Opium poppy</name>
    <dbReference type="NCBI Taxonomy" id="3469"/>
    <lineage>
        <taxon>Eukaryota</taxon>
        <taxon>Viridiplantae</taxon>
        <taxon>Streptophyta</taxon>
        <taxon>Embryophyta</taxon>
        <taxon>Tracheophyta</taxon>
        <taxon>Spermatophyta</taxon>
        <taxon>Magnoliopsida</taxon>
        <taxon>Ranunculales</taxon>
        <taxon>Papaveraceae</taxon>
        <taxon>Papaveroideae</taxon>
        <taxon>Papaver</taxon>
    </lineage>
</organism>